<feature type="transmembrane region" description="Helical" evidence="8">
    <location>
        <begin position="226"/>
        <end position="247"/>
    </location>
</feature>
<keyword evidence="4 8" id="KW-0812">Transmembrane</keyword>
<evidence type="ECO:0000256" key="4">
    <source>
        <dbReference type="ARBA" id="ARBA00022692"/>
    </source>
</evidence>
<organism evidence="9 10">
    <name type="scientific">Myxococcus landrumensis</name>
    <dbReference type="NCBI Taxonomy" id="2813577"/>
    <lineage>
        <taxon>Bacteria</taxon>
        <taxon>Pseudomonadati</taxon>
        <taxon>Myxococcota</taxon>
        <taxon>Myxococcia</taxon>
        <taxon>Myxococcales</taxon>
        <taxon>Cystobacterineae</taxon>
        <taxon>Myxococcaceae</taxon>
        <taxon>Myxococcus</taxon>
    </lineage>
</organism>
<feature type="transmembrane region" description="Helical" evidence="8">
    <location>
        <begin position="386"/>
        <end position="404"/>
    </location>
</feature>
<evidence type="ECO:0000256" key="7">
    <source>
        <dbReference type="ARBA" id="ARBA00024033"/>
    </source>
</evidence>
<keyword evidence="3" id="KW-0808">Transferase</keyword>
<feature type="transmembrane region" description="Helical" evidence="8">
    <location>
        <begin position="304"/>
        <end position="325"/>
    </location>
</feature>
<feature type="transmembrane region" description="Helical" evidence="8">
    <location>
        <begin position="362"/>
        <end position="379"/>
    </location>
</feature>
<proteinExistence type="inferred from homology"/>
<evidence type="ECO:0000256" key="2">
    <source>
        <dbReference type="ARBA" id="ARBA00022475"/>
    </source>
</evidence>
<feature type="transmembrane region" description="Helical" evidence="8">
    <location>
        <begin position="410"/>
        <end position="433"/>
    </location>
</feature>
<comment type="subcellular location">
    <subcellularLocation>
        <location evidence="1">Cell membrane</location>
        <topology evidence="1">Multi-pass membrane protein</topology>
    </subcellularLocation>
</comment>
<comment type="similarity">
    <text evidence="7">Belongs to the glycosyltransferase 87 family.</text>
</comment>
<feature type="transmembrane region" description="Helical" evidence="8">
    <location>
        <begin position="194"/>
        <end position="219"/>
    </location>
</feature>
<sequence length="442" mass="47946">MNPQSSFGVTSPPASDQEAAPQVRARWTGLLLLVPFIALTLAIRAFVSPPGHVDLDFSSYWSAARLAFSLEGSPYDWGALARLGKEWLPERRASVPPFIYTPASLLAFGVFKGLEFTTAAGVMLLVGILATAAAFTFLVQALQLTGSRRVFLCGALYTLSFAPLYDSLALGQVNPVLLLLLCTVWYAYRDHRAAWVGGLAAAAAVFLKFHFGLLLLPVLLRKQWSLALWTTAFLVLGVGLSAALLPFDAWAEWHEHVVSGSSLIRVPKGLPGVSERTNLSLPGLTARFLLKNSVFPHNPIPRELASLVATSLCAALVGVMAWVLSRSSRMPRTPERANWEVCLVLATAFEVSPVSWGPHLVFLLPVMYLLGRAVVLEPGAPMPQRVLLGTLILVLALHPFFLGLQDLTTVLVVATLRGLATLTLWSTLAMRLLRLSPAREPT</sequence>
<keyword evidence="2" id="KW-1003">Cell membrane</keyword>
<evidence type="ECO:0000313" key="10">
    <source>
        <dbReference type="Proteomes" id="UP000663090"/>
    </source>
</evidence>
<evidence type="ECO:0000256" key="6">
    <source>
        <dbReference type="ARBA" id="ARBA00023136"/>
    </source>
</evidence>
<evidence type="ECO:0000313" key="9">
    <source>
        <dbReference type="EMBL" id="QSQ15442.1"/>
    </source>
</evidence>
<gene>
    <name evidence="9" type="ORF">JY572_05040</name>
</gene>
<evidence type="ECO:0000256" key="5">
    <source>
        <dbReference type="ARBA" id="ARBA00022989"/>
    </source>
</evidence>
<accession>A0ABX7NCV9</accession>
<name>A0ABX7NCV9_9BACT</name>
<evidence type="ECO:0000256" key="3">
    <source>
        <dbReference type="ARBA" id="ARBA00022679"/>
    </source>
</evidence>
<dbReference type="Proteomes" id="UP000663090">
    <property type="component" value="Chromosome"/>
</dbReference>
<dbReference type="RefSeq" id="WP_206717145.1">
    <property type="nucleotide sequence ID" value="NZ_CP071091.1"/>
</dbReference>
<keyword evidence="10" id="KW-1185">Reference proteome</keyword>
<feature type="transmembrane region" description="Helical" evidence="8">
    <location>
        <begin position="27"/>
        <end position="47"/>
    </location>
</feature>
<evidence type="ECO:0000256" key="8">
    <source>
        <dbReference type="SAM" id="Phobius"/>
    </source>
</evidence>
<evidence type="ECO:0000256" key="1">
    <source>
        <dbReference type="ARBA" id="ARBA00004651"/>
    </source>
</evidence>
<keyword evidence="5 8" id="KW-1133">Transmembrane helix</keyword>
<feature type="transmembrane region" description="Helical" evidence="8">
    <location>
        <begin position="116"/>
        <end position="139"/>
    </location>
</feature>
<dbReference type="Pfam" id="PF09594">
    <property type="entry name" value="GT87"/>
    <property type="match status" value="1"/>
</dbReference>
<dbReference type="EMBL" id="CP071091">
    <property type="protein sequence ID" value="QSQ15442.1"/>
    <property type="molecule type" value="Genomic_DNA"/>
</dbReference>
<protein>
    <submittedName>
        <fullName evidence="9">DUF2029 domain-containing protein</fullName>
    </submittedName>
</protein>
<dbReference type="InterPro" id="IPR018584">
    <property type="entry name" value="GT87"/>
</dbReference>
<reference evidence="9 10" key="1">
    <citation type="submission" date="2021-02" db="EMBL/GenBank/DDBJ databases">
        <title>De Novo genome assembly of isolated myxobacteria.</title>
        <authorList>
            <person name="Stevens D.C."/>
        </authorList>
    </citation>
    <scope>NUCLEOTIDE SEQUENCE [LARGE SCALE GENOMIC DNA]</scope>
    <source>
        <strain evidence="9 10">SCHIC003</strain>
    </source>
</reference>
<keyword evidence="6 8" id="KW-0472">Membrane</keyword>